<dbReference type="NCBIfam" id="TIGR02937">
    <property type="entry name" value="sigma70-ECF"/>
    <property type="match status" value="1"/>
</dbReference>
<dbReference type="Gene3D" id="1.10.1740.10">
    <property type="match status" value="1"/>
</dbReference>
<dbReference type="InterPro" id="IPR014284">
    <property type="entry name" value="RNA_pol_sigma-70_dom"/>
</dbReference>
<dbReference type="EMBL" id="JBBMFT010000002">
    <property type="protein sequence ID" value="MEQ2455743.1"/>
    <property type="molecule type" value="Genomic_DNA"/>
</dbReference>
<protein>
    <submittedName>
        <fullName evidence="8">RNA polymerase sigma factor</fullName>
    </submittedName>
</protein>
<accession>A0ABV1EMB8</accession>
<dbReference type="SUPFAM" id="SSF88659">
    <property type="entry name" value="Sigma3 and sigma4 domains of RNA polymerase sigma factors"/>
    <property type="match status" value="1"/>
</dbReference>
<evidence type="ECO:0000259" key="7">
    <source>
        <dbReference type="Pfam" id="PF08281"/>
    </source>
</evidence>
<dbReference type="CDD" id="cd06171">
    <property type="entry name" value="Sigma70_r4"/>
    <property type="match status" value="1"/>
</dbReference>
<evidence type="ECO:0000256" key="4">
    <source>
        <dbReference type="ARBA" id="ARBA00023125"/>
    </source>
</evidence>
<name>A0ABV1EMB8_9FIRM</name>
<dbReference type="Proteomes" id="UP001440599">
    <property type="component" value="Unassembled WGS sequence"/>
</dbReference>
<dbReference type="Gene3D" id="1.10.10.10">
    <property type="entry name" value="Winged helix-like DNA-binding domain superfamily/Winged helix DNA-binding domain"/>
    <property type="match status" value="1"/>
</dbReference>
<keyword evidence="2" id="KW-0805">Transcription regulation</keyword>
<keyword evidence="3" id="KW-0731">Sigma factor</keyword>
<dbReference type="InterPro" id="IPR007627">
    <property type="entry name" value="RNA_pol_sigma70_r2"/>
</dbReference>
<dbReference type="InterPro" id="IPR039425">
    <property type="entry name" value="RNA_pol_sigma-70-like"/>
</dbReference>
<dbReference type="Pfam" id="PF08281">
    <property type="entry name" value="Sigma70_r4_2"/>
    <property type="match status" value="1"/>
</dbReference>
<dbReference type="InterPro" id="IPR013325">
    <property type="entry name" value="RNA_pol_sigma_r2"/>
</dbReference>
<evidence type="ECO:0000259" key="6">
    <source>
        <dbReference type="Pfam" id="PF04542"/>
    </source>
</evidence>
<evidence type="ECO:0000256" key="5">
    <source>
        <dbReference type="ARBA" id="ARBA00023163"/>
    </source>
</evidence>
<dbReference type="PANTHER" id="PTHR43133">
    <property type="entry name" value="RNA POLYMERASE ECF-TYPE SIGMA FACTO"/>
    <property type="match status" value="1"/>
</dbReference>
<evidence type="ECO:0000256" key="3">
    <source>
        <dbReference type="ARBA" id="ARBA00023082"/>
    </source>
</evidence>
<dbReference type="InterPro" id="IPR013324">
    <property type="entry name" value="RNA_pol_sigma_r3/r4-like"/>
</dbReference>
<evidence type="ECO:0000256" key="1">
    <source>
        <dbReference type="ARBA" id="ARBA00010641"/>
    </source>
</evidence>
<reference evidence="8 9" key="1">
    <citation type="submission" date="2024-03" db="EMBL/GenBank/DDBJ databases">
        <title>Human intestinal bacterial collection.</title>
        <authorList>
            <person name="Pauvert C."/>
            <person name="Hitch T.C.A."/>
            <person name="Clavel T."/>
        </authorList>
    </citation>
    <scope>NUCLEOTIDE SEQUENCE [LARGE SCALE GENOMIC DNA]</scope>
    <source>
        <strain evidence="8 9">CLA-AP-H34</strain>
    </source>
</reference>
<dbReference type="SUPFAM" id="SSF88946">
    <property type="entry name" value="Sigma2 domain of RNA polymerase sigma factors"/>
    <property type="match status" value="1"/>
</dbReference>
<keyword evidence="5" id="KW-0804">Transcription</keyword>
<evidence type="ECO:0000256" key="2">
    <source>
        <dbReference type="ARBA" id="ARBA00023015"/>
    </source>
</evidence>
<dbReference type="PANTHER" id="PTHR43133:SF8">
    <property type="entry name" value="RNA POLYMERASE SIGMA FACTOR HI_1459-RELATED"/>
    <property type="match status" value="1"/>
</dbReference>
<dbReference type="InterPro" id="IPR036388">
    <property type="entry name" value="WH-like_DNA-bd_sf"/>
</dbReference>
<feature type="domain" description="RNA polymerase sigma-70 region 2" evidence="6">
    <location>
        <begin position="11"/>
        <end position="75"/>
    </location>
</feature>
<dbReference type="RefSeq" id="WP_349139345.1">
    <property type="nucleotide sequence ID" value="NZ_JBBMFT010000002.1"/>
</dbReference>
<gene>
    <name evidence="8" type="ORF">WMO45_04350</name>
</gene>
<dbReference type="Pfam" id="PF04542">
    <property type="entry name" value="Sigma70_r2"/>
    <property type="match status" value="1"/>
</dbReference>
<sequence length="164" mass="18845">MQPQPCPAEAMVEKYASMVYKLAFARTRSREEADDIFQEVFLRYVSKAPVFDSPAHEKAWFCRVTINCSNSYWRNPFRRRTAPLEAAEHCIQPGPEPPPDDLDACLARLSPELRVTVHLYYYEQYSTPEIAALLGKSESAVRTRLMRARRQLREDLQEGGSSCV</sequence>
<feature type="domain" description="RNA polymerase sigma factor 70 region 4 type 2" evidence="7">
    <location>
        <begin position="101"/>
        <end position="152"/>
    </location>
</feature>
<proteinExistence type="inferred from homology"/>
<keyword evidence="4" id="KW-0238">DNA-binding</keyword>
<keyword evidence="9" id="KW-1185">Reference proteome</keyword>
<comment type="similarity">
    <text evidence="1">Belongs to the sigma-70 factor family. ECF subfamily.</text>
</comment>
<comment type="caution">
    <text evidence="8">The sequence shown here is derived from an EMBL/GenBank/DDBJ whole genome shotgun (WGS) entry which is preliminary data.</text>
</comment>
<evidence type="ECO:0000313" key="8">
    <source>
        <dbReference type="EMBL" id="MEQ2455743.1"/>
    </source>
</evidence>
<organism evidence="8 9">
    <name type="scientific">Flavonifractor hominis</name>
    <dbReference type="NCBI Taxonomy" id="3133178"/>
    <lineage>
        <taxon>Bacteria</taxon>
        <taxon>Bacillati</taxon>
        <taxon>Bacillota</taxon>
        <taxon>Clostridia</taxon>
        <taxon>Eubacteriales</taxon>
        <taxon>Oscillospiraceae</taxon>
        <taxon>Flavonifractor</taxon>
    </lineage>
</organism>
<dbReference type="InterPro" id="IPR013249">
    <property type="entry name" value="RNA_pol_sigma70_r4_t2"/>
</dbReference>
<evidence type="ECO:0000313" key="9">
    <source>
        <dbReference type="Proteomes" id="UP001440599"/>
    </source>
</evidence>